<reference evidence="1 2" key="1">
    <citation type="submission" date="2024-02" db="EMBL/GenBank/DDBJ databases">
        <title>De novo assembly and annotation of 12 fungi associated with fruit tree decline syndrome in Ontario, Canada.</title>
        <authorList>
            <person name="Sulman M."/>
            <person name="Ellouze W."/>
            <person name="Ilyukhin E."/>
        </authorList>
    </citation>
    <scope>NUCLEOTIDE SEQUENCE [LARGE SCALE GENOMIC DNA]</scope>
    <source>
        <strain evidence="1 2">M11/M66-122</strain>
    </source>
</reference>
<keyword evidence="2" id="KW-1185">Reference proteome</keyword>
<dbReference type="InterPro" id="IPR013083">
    <property type="entry name" value="Znf_RING/FYVE/PHD"/>
</dbReference>
<dbReference type="CDD" id="cd16448">
    <property type="entry name" value="RING-H2"/>
    <property type="match status" value="1"/>
</dbReference>
<evidence type="ECO:0000313" key="1">
    <source>
        <dbReference type="EMBL" id="KAK7750773.1"/>
    </source>
</evidence>
<comment type="caution">
    <text evidence="1">The sequence shown here is derived from an EMBL/GenBank/DDBJ whole genome shotgun (WGS) entry which is preliminary data.</text>
</comment>
<gene>
    <name evidence="1" type="ORF">SLS62_007325</name>
</gene>
<dbReference type="Proteomes" id="UP001320420">
    <property type="component" value="Unassembled WGS sequence"/>
</dbReference>
<protein>
    <recommendedName>
        <fullName evidence="3">RING-type domain-containing protein</fullName>
    </recommendedName>
</protein>
<proteinExistence type="predicted"/>
<dbReference type="Gene3D" id="3.30.40.10">
    <property type="entry name" value="Zinc/RING finger domain, C3HC4 (zinc finger)"/>
    <property type="match status" value="1"/>
</dbReference>
<accession>A0AAN9UZL1</accession>
<dbReference type="SUPFAM" id="SSF57850">
    <property type="entry name" value="RING/U-box"/>
    <property type="match status" value="1"/>
</dbReference>
<dbReference type="EMBL" id="JAKJXP020000059">
    <property type="protein sequence ID" value="KAK7750773.1"/>
    <property type="molecule type" value="Genomic_DNA"/>
</dbReference>
<sequence>MLRFPTPVFPARGRSPVPSDEITVLFCGHVFHHNCMRAWIRVCEEAGDHGWHTATTARPAARHGPSCPNCRESLVYGECGHTMNLKLGSPSSPEDIEARIPLVRDEGGRKPARCADCQLGEINKTVERMAQLICEPGDKDTRSREEQRHWRDECEEQLQTTAELKHLQWAKRCNRW</sequence>
<name>A0AAN9UZL1_9PEZI</name>
<organism evidence="1 2">
    <name type="scientific">Diatrype stigma</name>
    <dbReference type="NCBI Taxonomy" id="117547"/>
    <lineage>
        <taxon>Eukaryota</taxon>
        <taxon>Fungi</taxon>
        <taxon>Dikarya</taxon>
        <taxon>Ascomycota</taxon>
        <taxon>Pezizomycotina</taxon>
        <taxon>Sordariomycetes</taxon>
        <taxon>Xylariomycetidae</taxon>
        <taxon>Xylariales</taxon>
        <taxon>Diatrypaceae</taxon>
        <taxon>Diatrype</taxon>
    </lineage>
</organism>
<dbReference type="AlphaFoldDB" id="A0AAN9UZL1"/>
<evidence type="ECO:0000313" key="2">
    <source>
        <dbReference type="Proteomes" id="UP001320420"/>
    </source>
</evidence>
<evidence type="ECO:0008006" key="3">
    <source>
        <dbReference type="Google" id="ProtNLM"/>
    </source>
</evidence>